<evidence type="ECO:0000259" key="7">
    <source>
        <dbReference type="PROSITE" id="PS00028"/>
    </source>
</evidence>
<comment type="catalytic activity">
    <reaction evidence="6">
        <text>a uridine in tRNA + S-adenosyl-L-methionine = a 3-[(3S)-3-amino-3-carboxypropyl]uridine in tRNA + S-methyl-5'-thioadenosine + H(+)</text>
        <dbReference type="Rhea" id="RHEA:62432"/>
        <dbReference type="Rhea" id="RHEA-COMP:13339"/>
        <dbReference type="Rhea" id="RHEA-COMP:16092"/>
        <dbReference type="ChEBI" id="CHEBI:15378"/>
        <dbReference type="ChEBI" id="CHEBI:17509"/>
        <dbReference type="ChEBI" id="CHEBI:59789"/>
        <dbReference type="ChEBI" id="CHEBI:65315"/>
        <dbReference type="ChEBI" id="CHEBI:82930"/>
        <dbReference type="EC" id="2.5.1.25"/>
    </reaction>
</comment>
<comment type="similarity">
    <text evidence="5">Belongs to the TDD superfamily. DTWD2 family.</text>
</comment>
<keyword evidence="3" id="KW-0949">S-adenosyl-L-methionine</keyword>
<dbReference type="EC" id="2.5.1.25" evidence="1"/>
<evidence type="ECO:0000256" key="2">
    <source>
        <dbReference type="ARBA" id="ARBA00022679"/>
    </source>
</evidence>
<dbReference type="SUPFAM" id="SSF53335">
    <property type="entry name" value="S-adenosyl-L-methionine-dependent methyltransferases"/>
    <property type="match status" value="1"/>
</dbReference>
<accession>A0A9P1C936</accession>
<evidence type="ECO:0000256" key="1">
    <source>
        <dbReference type="ARBA" id="ARBA00012386"/>
    </source>
</evidence>
<sequence>MAVCHWTKQANRKPMDVGLWDRRYSKQGFAYGRDPNEFLLEVADLMPTSGKALSLGEGEGRNATFLTKRGLTCTAVDISKVGLSKARRLAEEQGIKIKTVAADLANFDFGVDSWDLIISIFCHFPADVRWQVHRSAAKSLRPGGIVVVEAFTPEQLKYNTGGPPDLERLVTPKMLQEDFEGLEVLRCEQKERAVVEGTYHTGLSSVVQFVGRKSLSTKEWKLDKVSQYQMRIDQAISDMQDAGGSFISNIFPAPKDPFLSVARHALGHTIQASKETGQCRYCWLLEEDCVCAQMREQAALTCGPVQWALLCHPLEFMRSSSSGKLLASVLGGEFLVFGVQEHEDILDKVLSDSGTRLLLPGDGSRRLKDWLSEDQVIPSESVGTGSGSPILTLLVLDGSWDQVRALERELADRRSAMGQRDPLPRIRLDDAAVESFHSPLIDALKPGAGKGRLSTFEACALFLREAEDCLCVPRGTWKEALKGLDPMVRVLQRQLQLPPPPGEALELEMLIAALRAVACTAPLQDGLRRCSVCGAAFATPLRMRDHLGGRRHCTAVAMQFSSEKGLSSSPIDREEASKIFESYSTVPLSRCRPEPPDVALVKLKNEGLLNREQQSGKRTGRELCQLRFCFGCQRSWCLGITGSYIGSQEGSGRDLF</sequence>
<feature type="domain" description="C2H2-type" evidence="7">
    <location>
        <begin position="530"/>
        <end position="552"/>
    </location>
</feature>
<gene>
    <name evidence="8" type="ORF">C1SCF055_LOCUS14502</name>
</gene>
<dbReference type="EMBL" id="CAMXCT020001144">
    <property type="protein sequence ID" value="CAL1140586.1"/>
    <property type="molecule type" value="Genomic_DNA"/>
</dbReference>
<dbReference type="InterPro" id="IPR039262">
    <property type="entry name" value="DTWD2/TAPT"/>
</dbReference>
<proteinExistence type="inferred from homology"/>
<dbReference type="Pfam" id="PF13649">
    <property type="entry name" value="Methyltransf_25"/>
    <property type="match status" value="1"/>
</dbReference>
<keyword evidence="10" id="KW-1185">Reference proteome</keyword>
<evidence type="ECO:0000256" key="4">
    <source>
        <dbReference type="ARBA" id="ARBA00022694"/>
    </source>
</evidence>
<dbReference type="GO" id="GO:0016432">
    <property type="term" value="F:tRNA-uridine aminocarboxypropyltransferase activity"/>
    <property type="evidence" value="ECO:0007669"/>
    <property type="project" value="UniProtKB-EC"/>
</dbReference>
<dbReference type="InterPro" id="IPR041698">
    <property type="entry name" value="Methyltransf_25"/>
</dbReference>
<dbReference type="CDD" id="cd02440">
    <property type="entry name" value="AdoMet_MTases"/>
    <property type="match status" value="1"/>
</dbReference>
<protein>
    <recommendedName>
        <fullName evidence="1">tRNA-uridine aminocarboxypropyltransferase</fullName>
        <ecNumber evidence="1">2.5.1.25</ecNumber>
    </recommendedName>
</protein>
<dbReference type="EMBL" id="CAMXCT030001144">
    <property type="protein sequence ID" value="CAL4774523.1"/>
    <property type="molecule type" value="Genomic_DNA"/>
</dbReference>
<dbReference type="Proteomes" id="UP001152797">
    <property type="component" value="Unassembled WGS sequence"/>
</dbReference>
<evidence type="ECO:0000313" key="9">
    <source>
        <dbReference type="EMBL" id="CAL4774523.1"/>
    </source>
</evidence>
<comment type="caution">
    <text evidence="8">The sequence shown here is derived from an EMBL/GenBank/DDBJ whole genome shotgun (WGS) entry which is preliminary data.</text>
</comment>
<dbReference type="Pfam" id="PF03942">
    <property type="entry name" value="DTW"/>
    <property type="match status" value="1"/>
</dbReference>
<dbReference type="PANTHER" id="PTHR21392:SF0">
    <property type="entry name" value="TRNA-URIDINE AMINOCARBOXYPROPYLTRANSFERASE 2"/>
    <property type="match status" value="1"/>
</dbReference>
<dbReference type="EMBL" id="CAMXCT010001144">
    <property type="protein sequence ID" value="CAI3987211.1"/>
    <property type="molecule type" value="Genomic_DNA"/>
</dbReference>
<dbReference type="InterPro" id="IPR029063">
    <property type="entry name" value="SAM-dependent_MTases_sf"/>
</dbReference>
<name>A0A9P1C936_9DINO</name>
<dbReference type="AlphaFoldDB" id="A0A9P1C936"/>
<reference evidence="8" key="1">
    <citation type="submission" date="2022-10" db="EMBL/GenBank/DDBJ databases">
        <authorList>
            <person name="Chen Y."/>
            <person name="Dougan E. K."/>
            <person name="Chan C."/>
            <person name="Rhodes N."/>
            <person name="Thang M."/>
        </authorList>
    </citation>
    <scope>NUCLEOTIDE SEQUENCE</scope>
</reference>
<evidence type="ECO:0000313" key="10">
    <source>
        <dbReference type="Proteomes" id="UP001152797"/>
    </source>
</evidence>
<evidence type="ECO:0000256" key="6">
    <source>
        <dbReference type="ARBA" id="ARBA00048718"/>
    </source>
</evidence>
<reference evidence="9 10" key="2">
    <citation type="submission" date="2024-05" db="EMBL/GenBank/DDBJ databases">
        <authorList>
            <person name="Chen Y."/>
            <person name="Shah S."/>
            <person name="Dougan E. K."/>
            <person name="Thang M."/>
            <person name="Chan C."/>
        </authorList>
    </citation>
    <scope>NUCLEOTIDE SEQUENCE [LARGE SCALE GENOMIC DNA]</scope>
</reference>
<organism evidence="8">
    <name type="scientific">Cladocopium goreaui</name>
    <dbReference type="NCBI Taxonomy" id="2562237"/>
    <lineage>
        <taxon>Eukaryota</taxon>
        <taxon>Sar</taxon>
        <taxon>Alveolata</taxon>
        <taxon>Dinophyceae</taxon>
        <taxon>Suessiales</taxon>
        <taxon>Symbiodiniaceae</taxon>
        <taxon>Cladocopium</taxon>
    </lineage>
</organism>
<dbReference type="GO" id="GO:0008033">
    <property type="term" value="P:tRNA processing"/>
    <property type="evidence" value="ECO:0007669"/>
    <property type="project" value="UniProtKB-KW"/>
</dbReference>
<dbReference type="Gene3D" id="3.40.50.150">
    <property type="entry name" value="Vaccinia Virus protein VP39"/>
    <property type="match status" value="1"/>
</dbReference>
<dbReference type="OrthoDB" id="540004at2759"/>
<dbReference type="PROSITE" id="PS00028">
    <property type="entry name" value="ZINC_FINGER_C2H2_1"/>
    <property type="match status" value="1"/>
</dbReference>
<dbReference type="PANTHER" id="PTHR21392">
    <property type="entry name" value="TRNA-URIDINE AMINOCARBOXYPROPYLTRANSFERASE 2"/>
    <property type="match status" value="1"/>
</dbReference>
<dbReference type="InterPro" id="IPR013087">
    <property type="entry name" value="Znf_C2H2_type"/>
</dbReference>
<evidence type="ECO:0000256" key="5">
    <source>
        <dbReference type="ARBA" id="ARBA00034489"/>
    </source>
</evidence>
<evidence type="ECO:0000313" key="8">
    <source>
        <dbReference type="EMBL" id="CAI3987211.1"/>
    </source>
</evidence>
<keyword evidence="4" id="KW-0819">tRNA processing</keyword>
<dbReference type="SMART" id="SM01144">
    <property type="entry name" value="DTW"/>
    <property type="match status" value="1"/>
</dbReference>
<keyword evidence="2" id="KW-0808">Transferase</keyword>
<evidence type="ECO:0000256" key="3">
    <source>
        <dbReference type="ARBA" id="ARBA00022691"/>
    </source>
</evidence>
<dbReference type="InterPro" id="IPR005636">
    <property type="entry name" value="DTW"/>
</dbReference>